<dbReference type="SUPFAM" id="SSF82689">
    <property type="entry name" value="Mechanosensitive channel protein MscS (YggB), C-terminal domain"/>
    <property type="match status" value="1"/>
</dbReference>
<evidence type="ECO:0000256" key="3">
    <source>
        <dbReference type="ARBA" id="ARBA00022475"/>
    </source>
</evidence>
<sequence>MGRRPVLEKKRKQKISVTVSRRLLLQWLLIVLFLVGSVFSAAAEEGLSAAEEVKETSVIETVSKKGDDDKIKQRAEAIFAEIPGLEKVVVSVSEGVVTLSGPVANEEAAQRAFNLANRLSSVVIVQDKIERTLNLQDNLKPKAAEYADKANRFVKSLPLILTALGISGLIMLAGFLIARFSLLWEKITPNQFLAEIVAQIIRIVFICGAVLTAMHLLGASRMIGTLLGGAGVVGFAVGFAVKDTIENYIASVMLSLRQPFRPKDFVSIDNHEGVVIRLTSRATILMTSDGNHLRIPNAVVFKAIILNYTTNPERRFDFTLGVGVNDDPVAATEAGVEAIASLPFILDSPRPGSFVEMMGDSNIVIRFMGWINQQETDFLKARSYAMQKAREVLAEQGFSLPVPRYNLRFDDGLLPFQTLKPRLEAEADKEQPAPRGHVAAVENIEDVEDVEEMDVSPEQHLQEKVEDERQATQEEDLLNEDSPKE</sequence>
<dbReference type="GO" id="GO:0008381">
    <property type="term" value="F:mechanosensitive monoatomic ion channel activity"/>
    <property type="evidence" value="ECO:0007669"/>
    <property type="project" value="InterPro"/>
</dbReference>
<keyword evidence="5 8" id="KW-1133">Transmembrane helix</keyword>
<name>A0A444ITC5_9BACT</name>
<dbReference type="PANTHER" id="PTHR30221">
    <property type="entry name" value="SMALL-CONDUCTANCE MECHANOSENSITIVE CHANNEL"/>
    <property type="match status" value="1"/>
</dbReference>
<keyword evidence="4 8" id="KW-0812">Transmembrane</keyword>
<dbReference type="PROSITE" id="PS50914">
    <property type="entry name" value="BON"/>
    <property type="match status" value="1"/>
</dbReference>
<organism evidence="10 11">
    <name type="scientific">Candidatus Electrothrix aarhusensis</name>
    <dbReference type="NCBI Taxonomy" id="1859131"/>
    <lineage>
        <taxon>Bacteria</taxon>
        <taxon>Pseudomonadati</taxon>
        <taxon>Thermodesulfobacteriota</taxon>
        <taxon>Desulfobulbia</taxon>
        <taxon>Desulfobulbales</taxon>
        <taxon>Desulfobulbaceae</taxon>
        <taxon>Candidatus Electrothrix</taxon>
    </lineage>
</organism>
<keyword evidence="11" id="KW-1185">Reference proteome</keyword>
<dbReference type="InterPro" id="IPR010920">
    <property type="entry name" value="LSM_dom_sf"/>
</dbReference>
<feature type="transmembrane region" description="Helical" evidence="8">
    <location>
        <begin position="159"/>
        <end position="180"/>
    </location>
</feature>
<dbReference type="InterPro" id="IPR045275">
    <property type="entry name" value="MscS_archaea/bacteria_type"/>
</dbReference>
<gene>
    <name evidence="10" type="ORF">H206_02671</name>
</gene>
<proteinExistence type="inferred from homology"/>
<dbReference type="SUPFAM" id="SSF50182">
    <property type="entry name" value="Sm-like ribonucleoproteins"/>
    <property type="match status" value="1"/>
</dbReference>
<evidence type="ECO:0000256" key="1">
    <source>
        <dbReference type="ARBA" id="ARBA00004651"/>
    </source>
</evidence>
<protein>
    <submittedName>
        <fullName evidence="10">Small-conductance mechanosensitive channel</fullName>
    </submittedName>
</protein>
<dbReference type="InterPro" id="IPR006685">
    <property type="entry name" value="MscS_channel_2nd"/>
</dbReference>
<feature type="region of interest" description="Disordered" evidence="7">
    <location>
        <begin position="445"/>
        <end position="485"/>
    </location>
</feature>
<dbReference type="InterPro" id="IPR023408">
    <property type="entry name" value="MscS_beta-dom_sf"/>
</dbReference>
<keyword evidence="6 8" id="KW-0472">Membrane</keyword>
<dbReference type="Pfam" id="PF04972">
    <property type="entry name" value="BON"/>
    <property type="match status" value="1"/>
</dbReference>
<accession>A0A444ITC5</accession>
<dbReference type="InterPro" id="IPR011014">
    <property type="entry name" value="MscS_channel_TM-2"/>
</dbReference>
<dbReference type="PANTHER" id="PTHR30221:SF1">
    <property type="entry name" value="SMALL-CONDUCTANCE MECHANOSENSITIVE CHANNEL"/>
    <property type="match status" value="1"/>
</dbReference>
<dbReference type="InterPro" id="IPR007055">
    <property type="entry name" value="BON_dom"/>
</dbReference>
<dbReference type="Proteomes" id="UP000287853">
    <property type="component" value="Unassembled WGS sequence"/>
</dbReference>
<evidence type="ECO:0000256" key="4">
    <source>
        <dbReference type="ARBA" id="ARBA00022692"/>
    </source>
</evidence>
<dbReference type="Gene3D" id="3.30.70.100">
    <property type="match status" value="1"/>
</dbReference>
<dbReference type="SUPFAM" id="SSF82861">
    <property type="entry name" value="Mechanosensitive channel protein MscS (YggB), transmembrane region"/>
    <property type="match status" value="1"/>
</dbReference>
<feature type="compositionally biased region" description="Acidic residues" evidence="7">
    <location>
        <begin position="445"/>
        <end position="455"/>
    </location>
</feature>
<feature type="compositionally biased region" description="Basic and acidic residues" evidence="7">
    <location>
        <begin position="460"/>
        <end position="472"/>
    </location>
</feature>
<evidence type="ECO:0000256" key="7">
    <source>
        <dbReference type="SAM" id="MobiDB-lite"/>
    </source>
</evidence>
<dbReference type="EMBL" id="MTKO01000102">
    <property type="protein sequence ID" value="RWX44114.1"/>
    <property type="molecule type" value="Genomic_DNA"/>
</dbReference>
<feature type="domain" description="BON" evidence="9">
    <location>
        <begin position="67"/>
        <end position="133"/>
    </location>
</feature>
<dbReference type="Pfam" id="PF00924">
    <property type="entry name" value="MS_channel_2nd"/>
    <property type="match status" value="1"/>
</dbReference>
<dbReference type="GO" id="GO:0005886">
    <property type="term" value="C:plasma membrane"/>
    <property type="evidence" value="ECO:0007669"/>
    <property type="project" value="UniProtKB-SubCell"/>
</dbReference>
<feature type="transmembrane region" description="Helical" evidence="8">
    <location>
        <begin position="222"/>
        <end position="241"/>
    </location>
</feature>
<comment type="subcellular location">
    <subcellularLocation>
        <location evidence="1">Cell membrane</location>
        <topology evidence="1">Multi-pass membrane protein</topology>
    </subcellularLocation>
</comment>
<evidence type="ECO:0000256" key="5">
    <source>
        <dbReference type="ARBA" id="ARBA00022989"/>
    </source>
</evidence>
<evidence type="ECO:0000259" key="9">
    <source>
        <dbReference type="PROSITE" id="PS50914"/>
    </source>
</evidence>
<feature type="transmembrane region" description="Helical" evidence="8">
    <location>
        <begin position="192"/>
        <end position="216"/>
    </location>
</feature>
<evidence type="ECO:0000313" key="10">
    <source>
        <dbReference type="EMBL" id="RWX44114.1"/>
    </source>
</evidence>
<evidence type="ECO:0000313" key="11">
    <source>
        <dbReference type="Proteomes" id="UP000287853"/>
    </source>
</evidence>
<comment type="caution">
    <text evidence="10">The sequence shown here is derived from an EMBL/GenBank/DDBJ whole genome shotgun (WGS) entry which is preliminary data.</text>
</comment>
<keyword evidence="3" id="KW-1003">Cell membrane</keyword>
<evidence type="ECO:0000256" key="2">
    <source>
        <dbReference type="ARBA" id="ARBA00008017"/>
    </source>
</evidence>
<evidence type="ECO:0000256" key="8">
    <source>
        <dbReference type="SAM" id="Phobius"/>
    </source>
</evidence>
<dbReference type="AlphaFoldDB" id="A0A444ITC5"/>
<evidence type="ECO:0000256" key="6">
    <source>
        <dbReference type="ARBA" id="ARBA00023136"/>
    </source>
</evidence>
<dbReference type="InterPro" id="IPR011066">
    <property type="entry name" value="MscS_channel_C_sf"/>
</dbReference>
<dbReference type="Gene3D" id="2.30.30.60">
    <property type="match status" value="1"/>
</dbReference>
<dbReference type="Gene3D" id="1.10.287.1260">
    <property type="match status" value="1"/>
</dbReference>
<dbReference type="Gene3D" id="3.30.1340.30">
    <property type="match status" value="1"/>
</dbReference>
<comment type="similarity">
    <text evidence="2">Belongs to the MscS (TC 1.A.23) family.</text>
</comment>
<reference evidence="10 11" key="1">
    <citation type="submission" date="2017-01" db="EMBL/GenBank/DDBJ databases">
        <title>The cable genome- insights into the physiology and evolution of filamentous bacteria capable of sulfide oxidation via long distance electron transfer.</title>
        <authorList>
            <person name="Schreiber L."/>
            <person name="Bjerg J.T."/>
            <person name="Boggild A."/>
            <person name="Van De Vossenberg J."/>
            <person name="Meysman F."/>
            <person name="Nielsen L.P."/>
            <person name="Schramm A."/>
            <person name="Kjeldsen K.U."/>
        </authorList>
    </citation>
    <scope>NUCLEOTIDE SEQUENCE [LARGE SCALE GENOMIC DNA]</scope>
    <source>
        <strain evidence="10">MCF</strain>
    </source>
</reference>